<evidence type="ECO:0000313" key="3">
    <source>
        <dbReference type="EMBL" id="TDQ53746.1"/>
    </source>
</evidence>
<keyword evidence="2" id="KW-0479">Metal-binding</keyword>
<dbReference type="GO" id="GO:0006707">
    <property type="term" value="P:cholesterol catabolic process"/>
    <property type="evidence" value="ECO:0007669"/>
    <property type="project" value="TreeGrafter"/>
</dbReference>
<dbReference type="PRINTS" id="PR00359">
    <property type="entry name" value="BP450"/>
</dbReference>
<name>A0A4R6V4T6_9ACTN</name>
<keyword evidence="2" id="KW-0349">Heme</keyword>
<dbReference type="InterPro" id="IPR017972">
    <property type="entry name" value="Cyt_P450_CS"/>
</dbReference>
<dbReference type="GO" id="GO:0005506">
    <property type="term" value="F:iron ion binding"/>
    <property type="evidence" value="ECO:0007669"/>
    <property type="project" value="InterPro"/>
</dbReference>
<protein>
    <submittedName>
        <fullName evidence="3">Cytochrome P450</fullName>
    </submittedName>
</protein>
<organism evidence="3 4">
    <name type="scientific">Actinorugispora endophytica</name>
    <dbReference type="NCBI Taxonomy" id="1605990"/>
    <lineage>
        <taxon>Bacteria</taxon>
        <taxon>Bacillati</taxon>
        <taxon>Actinomycetota</taxon>
        <taxon>Actinomycetes</taxon>
        <taxon>Streptosporangiales</taxon>
        <taxon>Nocardiopsidaceae</taxon>
        <taxon>Actinorugispora</taxon>
    </lineage>
</organism>
<comment type="caution">
    <text evidence="3">The sequence shown here is derived from an EMBL/GenBank/DDBJ whole genome shotgun (WGS) entry which is preliminary data.</text>
</comment>
<dbReference type="InterPro" id="IPR002397">
    <property type="entry name" value="Cyt_P450_B"/>
</dbReference>
<dbReference type="GO" id="GO:0020037">
    <property type="term" value="F:heme binding"/>
    <property type="evidence" value="ECO:0007669"/>
    <property type="project" value="InterPro"/>
</dbReference>
<dbReference type="RefSeq" id="WP_133740659.1">
    <property type="nucleotide sequence ID" value="NZ_SNYN01000003.1"/>
</dbReference>
<keyword evidence="2" id="KW-0408">Iron</keyword>
<comment type="similarity">
    <text evidence="1 2">Belongs to the cytochrome P450 family.</text>
</comment>
<dbReference type="PANTHER" id="PTHR46696:SF4">
    <property type="entry name" value="BIOTIN BIOSYNTHESIS CYTOCHROME P450"/>
    <property type="match status" value="1"/>
</dbReference>
<dbReference type="Gene3D" id="1.10.630.10">
    <property type="entry name" value="Cytochrome P450"/>
    <property type="match status" value="1"/>
</dbReference>
<dbReference type="InterPro" id="IPR036396">
    <property type="entry name" value="Cyt_P450_sf"/>
</dbReference>
<keyword evidence="4" id="KW-1185">Reference proteome</keyword>
<reference evidence="3 4" key="1">
    <citation type="submission" date="2019-03" db="EMBL/GenBank/DDBJ databases">
        <title>Genomic Encyclopedia of Type Strains, Phase IV (KMG-IV): sequencing the most valuable type-strain genomes for metagenomic binning, comparative biology and taxonomic classification.</title>
        <authorList>
            <person name="Goeker M."/>
        </authorList>
    </citation>
    <scope>NUCLEOTIDE SEQUENCE [LARGE SCALE GENOMIC DNA]</scope>
    <source>
        <strain evidence="3 4">DSM 46770</strain>
    </source>
</reference>
<dbReference type="EMBL" id="SNYN01000003">
    <property type="protein sequence ID" value="TDQ53746.1"/>
    <property type="molecule type" value="Genomic_DNA"/>
</dbReference>
<dbReference type="Pfam" id="PF00067">
    <property type="entry name" value="p450"/>
    <property type="match status" value="1"/>
</dbReference>
<evidence type="ECO:0000256" key="1">
    <source>
        <dbReference type="ARBA" id="ARBA00010617"/>
    </source>
</evidence>
<dbReference type="GO" id="GO:0008395">
    <property type="term" value="F:steroid hydroxylase activity"/>
    <property type="evidence" value="ECO:0007669"/>
    <property type="project" value="TreeGrafter"/>
</dbReference>
<dbReference type="PROSITE" id="PS00086">
    <property type="entry name" value="CYTOCHROME_P450"/>
    <property type="match status" value="1"/>
</dbReference>
<dbReference type="AlphaFoldDB" id="A0A4R6V4T6"/>
<evidence type="ECO:0000256" key="2">
    <source>
        <dbReference type="RuleBase" id="RU000461"/>
    </source>
</evidence>
<dbReference type="PANTHER" id="PTHR46696">
    <property type="entry name" value="P450, PUTATIVE (EUROFUNG)-RELATED"/>
    <property type="match status" value="1"/>
</dbReference>
<keyword evidence="2" id="KW-0560">Oxidoreductase</keyword>
<dbReference type="GO" id="GO:0036199">
    <property type="term" value="F:cholest-4-en-3-one 26-monooxygenase activity"/>
    <property type="evidence" value="ECO:0007669"/>
    <property type="project" value="TreeGrafter"/>
</dbReference>
<accession>A0A4R6V4T6</accession>
<sequence length="417" mass="46329">MTDSMTTPAEMIASWNPTVSPHREDPNSYYAWAQQQQPVAWSELVQAWVVTRYEDIRQVVTSPETFSSSVAVPPLDKILPPDVLAILAQAGPPGVSVLQTDPPAHDAMRRIGEQVVRGPRINRAIDYMRQAAHELLDSAGEGEIDLVSQFASPYVHRVLNRLVGIPDEDMERVDAWNNSFLGLMAPSTDHETKIALAHQFLDYENYLAELIAARQAEPRDDMASALVAVYDDELGADPGESLAEMRMWLRGLFAGGIHTTKDAIVSTVWTLLTTDGGEPWRQAVADRKSIGGALEEVLRLEAPHRGLTRLALHDTTIAGVEIQAGQQVMLLYGAANRDSTVFDQPGEFRPGRDNIKQHMAFGHGSHRCLGRALARTEAREALTVLTQRRPEARIAEDWKPEWTPEFYFRGLTSLRLA</sequence>
<gene>
    <name evidence="3" type="ORF">EV190_103197</name>
</gene>
<proteinExistence type="inferred from homology"/>
<dbReference type="Proteomes" id="UP000295281">
    <property type="component" value="Unassembled WGS sequence"/>
</dbReference>
<dbReference type="OrthoDB" id="3807506at2"/>
<keyword evidence="2" id="KW-0503">Monooxygenase</keyword>
<evidence type="ECO:0000313" key="4">
    <source>
        <dbReference type="Proteomes" id="UP000295281"/>
    </source>
</evidence>
<dbReference type="InterPro" id="IPR001128">
    <property type="entry name" value="Cyt_P450"/>
</dbReference>
<dbReference type="SUPFAM" id="SSF48264">
    <property type="entry name" value="Cytochrome P450"/>
    <property type="match status" value="1"/>
</dbReference>